<protein>
    <recommendedName>
        <fullName evidence="2">RGS domain-containing protein</fullName>
    </recommendedName>
</protein>
<dbReference type="AlphaFoldDB" id="A0A6A5BP78"/>
<evidence type="ECO:0000259" key="2">
    <source>
        <dbReference type="PROSITE" id="PS50132"/>
    </source>
</evidence>
<sequence>MTTTAATNNNNSNRNNNNHSSSSNLSSSSTTPVQFSDTQPANEEQFREVLSLMRDYNISYESVLDDLESRQILRDFMKFNRNEESLLFLEHVSEYFRKRSLNNKWNALLEIERVFFNGNSIHELNLPQKVRELFSHSFESLCERYELNGNDFSEKMESTRASTSTNPPPLSFESLLSQCEDALKKAESYVMVNLKEHVFPRFLESKMFVSFLSKRDKSFLNKIGNVKNLTHSCFVESLMDMKKCEISVDQVRMIKKHVFDPQRWQLYFEDKNCQVYFSSSRYTLGAEKDESGGISFSKSECIFPYSAQQVMSIMCNKQVRLQSDKNLDSVTQLAYRTKFEVTNQATTTKIMKESSSSGTITENSLGEQANHNPANADQDDLRSSCSNEDDEDSLSTSTESGVLSSSLPENVPSPQPNSPQLVQKQPRHERQPSSAHRRHTSGKTKLACTITHEVYKLIWPIKSRYYFLCQSMMHDLTDNMYIVCKKSCEPSSCKDLKIPNLEQFNNNDHIKAANVGCWIFQPIQTHDGKEHCRYIQFIGTDLKGSMPRWIIEKIIKGRAKNFYYDMMKILEKNEATLGMGERPKDSSGFFETLDENGSVIL</sequence>
<dbReference type="SUPFAM" id="SSF55961">
    <property type="entry name" value="Bet v1-like"/>
    <property type="match status" value="1"/>
</dbReference>
<dbReference type="InterPro" id="IPR044926">
    <property type="entry name" value="RGS_subdomain_2"/>
</dbReference>
<accession>A0A6A5BP78</accession>
<feature type="compositionally biased region" description="Polar residues" evidence="1">
    <location>
        <begin position="350"/>
        <end position="375"/>
    </location>
</feature>
<dbReference type="InterPro" id="IPR016137">
    <property type="entry name" value="RGS"/>
</dbReference>
<comment type="caution">
    <text evidence="3">The sequence shown here is derived from an EMBL/GenBank/DDBJ whole genome shotgun (WGS) entry which is preliminary data.</text>
</comment>
<dbReference type="InterPro" id="IPR036305">
    <property type="entry name" value="RGS_sf"/>
</dbReference>
<feature type="compositionally biased region" description="Low complexity" evidence="1">
    <location>
        <begin position="8"/>
        <end position="29"/>
    </location>
</feature>
<feature type="compositionally biased region" description="Polar residues" evidence="1">
    <location>
        <begin position="30"/>
        <end position="40"/>
    </location>
</feature>
<dbReference type="VEuPathDB" id="AmoebaDB:FDP41_005315"/>
<proteinExistence type="predicted"/>
<dbReference type="EMBL" id="VFQX01000043">
    <property type="protein sequence ID" value="KAF0975988.1"/>
    <property type="molecule type" value="Genomic_DNA"/>
</dbReference>
<name>A0A6A5BP78_NAEFO</name>
<dbReference type="Gene3D" id="3.30.530.20">
    <property type="match status" value="1"/>
</dbReference>
<feature type="compositionally biased region" description="Low complexity" evidence="1">
    <location>
        <begin position="394"/>
        <end position="407"/>
    </location>
</feature>
<evidence type="ECO:0000313" key="4">
    <source>
        <dbReference type="Proteomes" id="UP000444721"/>
    </source>
</evidence>
<feature type="domain" description="RGS" evidence="2">
    <location>
        <begin position="59"/>
        <end position="212"/>
    </location>
</feature>
<dbReference type="PROSITE" id="PS50132">
    <property type="entry name" value="RGS"/>
    <property type="match status" value="1"/>
</dbReference>
<feature type="region of interest" description="Disordered" evidence="1">
    <location>
        <begin position="1"/>
        <end position="40"/>
    </location>
</feature>
<keyword evidence="4" id="KW-1185">Reference proteome</keyword>
<dbReference type="InterPro" id="IPR023393">
    <property type="entry name" value="START-like_dom_sf"/>
</dbReference>
<gene>
    <name evidence="3" type="ORF">FDP41_005315</name>
</gene>
<dbReference type="SMART" id="SM00315">
    <property type="entry name" value="RGS"/>
    <property type="match status" value="1"/>
</dbReference>
<evidence type="ECO:0000313" key="3">
    <source>
        <dbReference type="EMBL" id="KAF0975988.1"/>
    </source>
</evidence>
<dbReference type="Proteomes" id="UP000444721">
    <property type="component" value="Unassembled WGS sequence"/>
</dbReference>
<dbReference type="Pfam" id="PF00615">
    <property type="entry name" value="RGS"/>
    <property type="match status" value="1"/>
</dbReference>
<dbReference type="OrthoDB" id="10324267at2759"/>
<dbReference type="Gene3D" id="1.10.167.10">
    <property type="entry name" value="Regulator of G-protein Signalling 4, domain 2"/>
    <property type="match status" value="1"/>
</dbReference>
<dbReference type="OMA" id="ACTITHE"/>
<feature type="region of interest" description="Disordered" evidence="1">
    <location>
        <begin position="350"/>
        <end position="444"/>
    </location>
</feature>
<dbReference type="GeneID" id="68112533"/>
<reference evidence="3 4" key="1">
    <citation type="journal article" date="2019" name="Sci. Rep.">
        <title>Nanopore sequencing improves the draft genome of the human pathogenic amoeba Naegleria fowleri.</title>
        <authorList>
            <person name="Liechti N."/>
            <person name="Schurch N."/>
            <person name="Bruggmann R."/>
            <person name="Wittwer M."/>
        </authorList>
    </citation>
    <scope>NUCLEOTIDE SEQUENCE [LARGE SCALE GENOMIC DNA]</scope>
    <source>
        <strain evidence="3 4">ATCC 30894</strain>
    </source>
</reference>
<evidence type="ECO:0000256" key="1">
    <source>
        <dbReference type="SAM" id="MobiDB-lite"/>
    </source>
</evidence>
<dbReference type="VEuPathDB" id="AmoebaDB:NfTy_053230"/>
<dbReference type="VEuPathDB" id="AmoebaDB:NF0102380"/>
<dbReference type="RefSeq" id="XP_044560701.1">
    <property type="nucleotide sequence ID" value="XM_044708827.1"/>
</dbReference>
<dbReference type="SUPFAM" id="SSF48097">
    <property type="entry name" value="Regulator of G-protein signaling, RGS"/>
    <property type="match status" value="1"/>
</dbReference>
<organism evidence="3 4">
    <name type="scientific">Naegleria fowleri</name>
    <name type="common">Brain eating amoeba</name>
    <dbReference type="NCBI Taxonomy" id="5763"/>
    <lineage>
        <taxon>Eukaryota</taxon>
        <taxon>Discoba</taxon>
        <taxon>Heterolobosea</taxon>
        <taxon>Tetramitia</taxon>
        <taxon>Eutetramitia</taxon>
        <taxon>Vahlkampfiidae</taxon>
        <taxon>Naegleria</taxon>
    </lineage>
</organism>